<feature type="domain" description="Glycosyltransferase 2-like" evidence="1">
    <location>
        <begin position="6"/>
        <end position="163"/>
    </location>
</feature>
<dbReference type="InterPro" id="IPR001173">
    <property type="entry name" value="Glyco_trans_2-like"/>
</dbReference>
<gene>
    <name evidence="2" type="primary">hyaD</name>
    <name evidence="2" type="ORF">JAN5088_01481</name>
</gene>
<dbReference type="PANTHER" id="PTHR43685:SF11">
    <property type="entry name" value="GLYCOSYLTRANSFERASE TAGX-RELATED"/>
    <property type="match status" value="1"/>
</dbReference>
<evidence type="ECO:0000313" key="3">
    <source>
        <dbReference type="Proteomes" id="UP000048908"/>
    </source>
</evidence>
<name>A0A0M6XNP5_9RHOB</name>
<keyword evidence="3" id="KW-1185">Reference proteome</keyword>
<dbReference type="RefSeq" id="WP_055682144.1">
    <property type="nucleotide sequence ID" value="NZ_CXPG01000014.1"/>
</dbReference>
<dbReference type="EMBL" id="CXPG01000014">
    <property type="protein sequence ID" value="CTQ32709.1"/>
    <property type="molecule type" value="Genomic_DNA"/>
</dbReference>
<dbReference type="AlphaFoldDB" id="A0A0M6XNP5"/>
<dbReference type="Proteomes" id="UP000048908">
    <property type="component" value="Unassembled WGS sequence"/>
</dbReference>
<dbReference type="STRING" id="282197.SAMN04488517_101644"/>
<dbReference type="GO" id="GO:0050501">
    <property type="term" value="F:hyaluronan synthase activity"/>
    <property type="evidence" value="ECO:0007669"/>
    <property type="project" value="UniProtKB-EC"/>
</dbReference>
<protein>
    <submittedName>
        <fullName evidence="2">Hyaluronan synthase</fullName>
        <ecNumber evidence="2">2.4.1.212</ecNumber>
    </submittedName>
</protein>
<dbReference type="InterPro" id="IPR050834">
    <property type="entry name" value="Glycosyltransf_2"/>
</dbReference>
<dbReference type="InterPro" id="IPR029044">
    <property type="entry name" value="Nucleotide-diphossugar_trans"/>
</dbReference>
<evidence type="ECO:0000313" key="2">
    <source>
        <dbReference type="EMBL" id="CTQ32709.1"/>
    </source>
</evidence>
<organism evidence="2 3">
    <name type="scientific">Jannaschia rubra</name>
    <dbReference type="NCBI Taxonomy" id="282197"/>
    <lineage>
        <taxon>Bacteria</taxon>
        <taxon>Pseudomonadati</taxon>
        <taxon>Pseudomonadota</taxon>
        <taxon>Alphaproteobacteria</taxon>
        <taxon>Rhodobacterales</taxon>
        <taxon>Roseobacteraceae</taxon>
        <taxon>Jannaschia</taxon>
    </lineage>
</organism>
<keyword evidence="2" id="KW-0808">Transferase</keyword>
<reference evidence="2 3" key="1">
    <citation type="submission" date="2015-07" db="EMBL/GenBank/DDBJ databases">
        <authorList>
            <person name="Noorani M."/>
        </authorList>
    </citation>
    <scope>NUCLEOTIDE SEQUENCE [LARGE SCALE GENOMIC DNA]</scope>
    <source>
        <strain evidence="2 3">CECT 5088</strain>
    </source>
</reference>
<dbReference type="Pfam" id="PF00535">
    <property type="entry name" value="Glycos_transf_2"/>
    <property type="match status" value="1"/>
</dbReference>
<proteinExistence type="predicted"/>
<dbReference type="PANTHER" id="PTHR43685">
    <property type="entry name" value="GLYCOSYLTRANSFERASE"/>
    <property type="match status" value="1"/>
</dbReference>
<sequence length="399" mass="43603">MPLITAIIPTYNRAGFLRQTIEGLNRQTRPVDETIVWNDGSTDETLSVLRQSGKGLRVFTSENGGKSRALNAAIAEARGDYIWICDDDDIALPEAAATLAGMLDRNPDAGAAGGSYRRFREGGIEQGPGYWPDLSSGAPVRHLLEDIFLFQNAMMVRREVYDRVGPFREDLRRSIDYDMVVRLGVAAPIVVTEAPLFLQRKHDGDRGPAAARHAADQSDAVWKAVDREIFASFRNRIPLSFYEAMFDGDDPSLVRRAALLQRGCVYARRTDWPAALADFMAAAEILPDMAPSGVERAICRRAMAGKHGIAEAMSLETRRGLAGLAGRSAAGAGIAASLRMGLRWRLREALMAHRWLQALAICRLMTALTRPSGEGKAPSAMVERDELPAAAFLKGSPPI</sequence>
<dbReference type="Gene3D" id="3.90.550.10">
    <property type="entry name" value="Spore Coat Polysaccharide Biosynthesis Protein SpsA, Chain A"/>
    <property type="match status" value="1"/>
</dbReference>
<dbReference type="OrthoDB" id="5291101at2"/>
<dbReference type="SUPFAM" id="SSF53448">
    <property type="entry name" value="Nucleotide-diphospho-sugar transferases"/>
    <property type="match status" value="1"/>
</dbReference>
<evidence type="ECO:0000259" key="1">
    <source>
        <dbReference type="Pfam" id="PF00535"/>
    </source>
</evidence>
<accession>A0A0M6XNP5</accession>
<keyword evidence="2" id="KW-0328">Glycosyltransferase</keyword>
<dbReference type="EC" id="2.4.1.212" evidence="2"/>